<dbReference type="InterPro" id="IPR030395">
    <property type="entry name" value="GP_PDE_dom"/>
</dbReference>
<dbReference type="PROSITE" id="PS51704">
    <property type="entry name" value="GP_PDE"/>
    <property type="match status" value="1"/>
</dbReference>
<dbReference type="InterPro" id="IPR017946">
    <property type="entry name" value="PLC-like_Pdiesterase_TIM-brl"/>
</dbReference>
<protein>
    <recommendedName>
        <fullName evidence="1">GP-PDE domain-containing protein</fullName>
    </recommendedName>
</protein>
<accession>A0A1Y5FC74</accession>
<reference evidence="3" key="1">
    <citation type="journal article" date="2017" name="Proc. Natl. Acad. Sci. U.S.A.">
        <title>Simulation of Deepwater Horizon oil plume reveals substrate specialization within a complex community of hydrocarbon-degraders.</title>
        <authorList>
            <person name="Hu P."/>
            <person name="Dubinsky E.A."/>
            <person name="Probst A.J."/>
            <person name="Wang J."/>
            <person name="Sieber C.M.K."/>
            <person name="Tom L.M."/>
            <person name="Gardinali P."/>
            <person name="Banfield J.F."/>
            <person name="Atlas R.M."/>
            <person name="Andersen G.L."/>
        </authorList>
    </citation>
    <scope>NUCLEOTIDE SEQUENCE [LARGE SCALE GENOMIC DNA]</scope>
</reference>
<evidence type="ECO:0000313" key="2">
    <source>
        <dbReference type="EMBL" id="OUR99723.1"/>
    </source>
</evidence>
<dbReference type="PANTHER" id="PTHR46211:SF14">
    <property type="entry name" value="GLYCEROPHOSPHODIESTER PHOSPHODIESTERASE"/>
    <property type="match status" value="1"/>
</dbReference>
<name>A0A1Y5FC74_9BACT</name>
<organism evidence="2 3">
    <name type="scientific">Halobacteriovorax marinus</name>
    <dbReference type="NCBI Taxonomy" id="97084"/>
    <lineage>
        <taxon>Bacteria</taxon>
        <taxon>Pseudomonadati</taxon>
        <taxon>Bdellovibrionota</taxon>
        <taxon>Bacteriovoracia</taxon>
        <taxon>Bacteriovoracales</taxon>
        <taxon>Halobacteriovoraceae</taxon>
        <taxon>Halobacteriovorax</taxon>
    </lineage>
</organism>
<dbReference type="Proteomes" id="UP000196531">
    <property type="component" value="Unassembled WGS sequence"/>
</dbReference>
<dbReference type="Pfam" id="PF03009">
    <property type="entry name" value="GDPD"/>
    <property type="match status" value="1"/>
</dbReference>
<dbReference type="EMBL" id="MAAO01000002">
    <property type="protein sequence ID" value="OUR99723.1"/>
    <property type="molecule type" value="Genomic_DNA"/>
</dbReference>
<dbReference type="AlphaFoldDB" id="A0A1Y5FC74"/>
<comment type="caution">
    <text evidence="2">The sequence shown here is derived from an EMBL/GenBank/DDBJ whole genome shotgun (WGS) entry which is preliminary data.</text>
</comment>
<gene>
    <name evidence="2" type="ORF">A9Q84_01485</name>
</gene>
<dbReference type="Gene3D" id="3.20.20.190">
    <property type="entry name" value="Phosphatidylinositol (PI) phosphodiesterase"/>
    <property type="match status" value="1"/>
</dbReference>
<evidence type="ECO:0000259" key="1">
    <source>
        <dbReference type="PROSITE" id="PS51704"/>
    </source>
</evidence>
<dbReference type="PANTHER" id="PTHR46211">
    <property type="entry name" value="GLYCEROPHOSPHORYL DIESTER PHOSPHODIESTERASE"/>
    <property type="match status" value="1"/>
</dbReference>
<feature type="domain" description="GP-PDE" evidence="1">
    <location>
        <begin position="20"/>
        <end position="283"/>
    </location>
</feature>
<dbReference type="GO" id="GO:0008081">
    <property type="term" value="F:phosphoric diester hydrolase activity"/>
    <property type="evidence" value="ECO:0007669"/>
    <property type="project" value="InterPro"/>
</dbReference>
<evidence type="ECO:0000313" key="3">
    <source>
        <dbReference type="Proteomes" id="UP000196531"/>
    </source>
</evidence>
<proteinExistence type="predicted"/>
<sequence length="290" mass="33039">MKLILTFSLLLSLNSIAREIKVHGHRGARWDRPENTLAAFDYALEVGVDVLEMDLSVTSDGILVLSHDPYIDPKICLAKNGERLEKPIPVRTLTLKQVKEFDCGSLVNPRFKDQVLSPGEKIPTFKEVLEFIRNSKHKSAKTVEINVETKLIPSKRDLTPTPKVFAELIAKELQQAKFTARTIVQSFDVRTLKQIKSLDSRIRVSQLTYQSMVDLVGAIKGIKGEYSSPNLHWINKEMVDSLHKNGIKVAPWTANKKKDWDYLISIGVDEIITDRPKELLEYLRMKKLHL</sequence>
<dbReference type="SUPFAM" id="SSF51695">
    <property type="entry name" value="PLC-like phosphodiesterases"/>
    <property type="match status" value="1"/>
</dbReference>
<dbReference type="GO" id="GO:0006629">
    <property type="term" value="P:lipid metabolic process"/>
    <property type="evidence" value="ECO:0007669"/>
    <property type="project" value="InterPro"/>
</dbReference>